<dbReference type="PANTHER" id="PTHR44520">
    <property type="entry name" value="RESPONSE REGULATOR RCP1-RELATED"/>
    <property type="match status" value="1"/>
</dbReference>
<dbReference type="GO" id="GO:0000160">
    <property type="term" value="P:phosphorelay signal transduction system"/>
    <property type="evidence" value="ECO:0007669"/>
    <property type="project" value="InterPro"/>
</dbReference>
<evidence type="ECO:0000313" key="3">
    <source>
        <dbReference type="EMBL" id="QLG48794.1"/>
    </source>
</evidence>
<proteinExistence type="predicted"/>
<name>A0A7D5GH55_9EURY</name>
<dbReference type="CDD" id="cd17557">
    <property type="entry name" value="REC_Rcp-like"/>
    <property type="match status" value="1"/>
</dbReference>
<keyword evidence="1" id="KW-0597">Phosphoprotein</keyword>
<feature type="domain" description="Response regulatory" evidence="2">
    <location>
        <begin position="13"/>
        <end position="138"/>
    </location>
</feature>
<dbReference type="SUPFAM" id="SSF52172">
    <property type="entry name" value="CheY-like"/>
    <property type="match status" value="1"/>
</dbReference>
<dbReference type="InterPro" id="IPR011006">
    <property type="entry name" value="CheY-like_superfamily"/>
</dbReference>
<dbReference type="GeneID" id="56033227"/>
<keyword evidence="4" id="KW-1185">Reference proteome</keyword>
<dbReference type="Proteomes" id="UP000509241">
    <property type="component" value="Chromosome"/>
</dbReference>
<dbReference type="RefSeq" id="WP_179260531.1">
    <property type="nucleotide sequence ID" value="NZ_CP058601.1"/>
</dbReference>
<sequence length="155" mass="17234">MARSNGQTDQPRTILVVEDNPGDARLIREVYDALDLTERLRIVSTGSDALDFVNQRDEYADAPETDLVILDWHLPDMGGSDILEELNADPAHNHIPVIVSTGQLAEQEVRKVYEKNANACITKPNGPDELKEIILSIEAFWVSTARLPTVDDGNR</sequence>
<dbReference type="InterPro" id="IPR052893">
    <property type="entry name" value="TCS_response_regulator"/>
</dbReference>
<dbReference type="Pfam" id="PF00072">
    <property type="entry name" value="Response_reg"/>
    <property type="match status" value="1"/>
</dbReference>
<organism evidence="3 4">
    <name type="scientific">Natrinema halophilum</name>
    <dbReference type="NCBI Taxonomy" id="1699371"/>
    <lineage>
        <taxon>Archaea</taxon>
        <taxon>Methanobacteriati</taxon>
        <taxon>Methanobacteriota</taxon>
        <taxon>Stenosarchaea group</taxon>
        <taxon>Halobacteria</taxon>
        <taxon>Halobacteriales</taxon>
        <taxon>Natrialbaceae</taxon>
        <taxon>Natrinema</taxon>
    </lineage>
</organism>
<feature type="modified residue" description="4-aspartylphosphate" evidence="1">
    <location>
        <position position="71"/>
    </location>
</feature>
<dbReference type="PROSITE" id="PS50110">
    <property type="entry name" value="RESPONSE_REGULATORY"/>
    <property type="match status" value="1"/>
</dbReference>
<dbReference type="SMART" id="SM00448">
    <property type="entry name" value="REC"/>
    <property type="match status" value="1"/>
</dbReference>
<dbReference type="InterPro" id="IPR001789">
    <property type="entry name" value="Sig_transdc_resp-reg_receiver"/>
</dbReference>
<dbReference type="Gene3D" id="3.40.50.2300">
    <property type="match status" value="1"/>
</dbReference>
<dbReference type="PANTHER" id="PTHR44520:SF2">
    <property type="entry name" value="RESPONSE REGULATOR RCP1"/>
    <property type="match status" value="1"/>
</dbReference>
<gene>
    <name evidence="3" type="ORF">HYG82_08010</name>
</gene>
<dbReference type="EMBL" id="CP058601">
    <property type="protein sequence ID" value="QLG48794.1"/>
    <property type="molecule type" value="Genomic_DNA"/>
</dbReference>
<evidence type="ECO:0000313" key="4">
    <source>
        <dbReference type="Proteomes" id="UP000509241"/>
    </source>
</evidence>
<dbReference type="AlphaFoldDB" id="A0A7D5GH55"/>
<dbReference type="OrthoDB" id="3369at2157"/>
<dbReference type="KEGG" id="haly:HYG82_08010"/>
<evidence type="ECO:0000259" key="2">
    <source>
        <dbReference type="PROSITE" id="PS50110"/>
    </source>
</evidence>
<protein>
    <submittedName>
        <fullName evidence="3">Response regulator</fullName>
    </submittedName>
</protein>
<reference evidence="3 4" key="1">
    <citation type="submission" date="2020-07" db="EMBL/GenBank/DDBJ databases">
        <authorList>
            <person name="Cui H."/>
        </authorList>
    </citation>
    <scope>NUCLEOTIDE SEQUENCE [LARGE SCALE GENOMIC DNA]</scope>
    <source>
        <strain evidence="3 4">YPL8</strain>
    </source>
</reference>
<accession>A0A7D5GH55</accession>
<evidence type="ECO:0000256" key="1">
    <source>
        <dbReference type="PROSITE-ProRule" id="PRU00169"/>
    </source>
</evidence>